<accession>A0AC35GXH0</accession>
<protein>
    <submittedName>
        <fullName evidence="2">Apple domain-containing protein</fullName>
    </submittedName>
</protein>
<name>A0AC35GXH0_9BILA</name>
<evidence type="ECO:0000313" key="1">
    <source>
        <dbReference type="Proteomes" id="UP000887580"/>
    </source>
</evidence>
<reference evidence="2" key="1">
    <citation type="submission" date="2022-11" db="UniProtKB">
        <authorList>
            <consortium name="WormBaseParasite"/>
        </authorList>
    </citation>
    <scope>IDENTIFICATION</scope>
</reference>
<sequence>MTINGADYRRDYGLSQRDCATVCKSDSCCMAFEYVDGQCTLKSRSLNGTIVPKTDAFLGLCLDFDSDERDRFWDHELGGTIASEKPNMERDSCSEYCSTIENAVIFSWRTSNEMDMDAVKGHCKCISVLHNIKLSFGSFSGFLL</sequence>
<evidence type="ECO:0000313" key="2">
    <source>
        <dbReference type="WBParaSite" id="PS1159_v2.g9713.t1"/>
    </source>
</evidence>
<dbReference type="Proteomes" id="UP000887580">
    <property type="component" value="Unplaced"/>
</dbReference>
<proteinExistence type="predicted"/>
<organism evidence="1 2">
    <name type="scientific">Panagrolaimus sp. PS1159</name>
    <dbReference type="NCBI Taxonomy" id="55785"/>
    <lineage>
        <taxon>Eukaryota</taxon>
        <taxon>Metazoa</taxon>
        <taxon>Ecdysozoa</taxon>
        <taxon>Nematoda</taxon>
        <taxon>Chromadorea</taxon>
        <taxon>Rhabditida</taxon>
        <taxon>Tylenchina</taxon>
        <taxon>Panagrolaimomorpha</taxon>
        <taxon>Panagrolaimoidea</taxon>
        <taxon>Panagrolaimidae</taxon>
        <taxon>Panagrolaimus</taxon>
    </lineage>
</organism>
<dbReference type="WBParaSite" id="PS1159_v2.g9713.t1">
    <property type="protein sequence ID" value="PS1159_v2.g9713.t1"/>
    <property type="gene ID" value="PS1159_v2.g9713"/>
</dbReference>